<evidence type="ECO:0008006" key="3">
    <source>
        <dbReference type="Google" id="ProtNLM"/>
    </source>
</evidence>
<organism evidence="1 2">
    <name type="scientific">Curvularia clavata</name>
    <dbReference type="NCBI Taxonomy" id="95742"/>
    <lineage>
        <taxon>Eukaryota</taxon>
        <taxon>Fungi</taxon>
        <taxon>Dikarya</taxon>
        <taxon>Ascomycota</taxon>
        <taxon>Pezizomycotina</taxon>
        <taxon>Dothideomycetes</taxon>
        <taxon>Pleosporomycetidae</taxon>
        <taxon>Pleosporales</taxon>
        <taxon>Pleosporineae</taxon>
        <taxon>Pleosporaceae</taxon>
        <taxon>Curvularia</taxon>
    </lineage>
</organism>
<reference evidence="1" key="1">
    <citation type="submission" date="2021-12" db="EMBL/GenBank/DDBJ databases">
        <title>Curvularia clavata genome.</title>
        <authorList>
            <person name="Cao Y."/>
        </authorList>
    </citation>
    <scope>NUCLEOTIDE SEQUENCE</scope>
    <source>
        <strain evidence="1">Yc1106</strain>
    </source>
</reference>
<dbReference type="VEuPathDB" id="FungiDB:yc1106_01545"/>
<dbReference type="PANTHER" id="PTHR28141">
    <property type="entry name" value="2',3'-CYCLIC-NUCLEOTIDE 3'-PHOSPHODIESTERASE"/>
    <property type="match status" value="1"/>
</dbReference>
<name>A0A9Q9DQF1_CURCL</name>
<dbReference type="Proteomes" id="UP001056012">
    <property type="component" value="Chromosome 1"/>
</dbReference>
<evidence type="ECO:0000313" key="2">
    <source>
        <dbReference type="Proteomes" id="UP001056012"/>
    </source>
</evidence>
<dbReference type="GO" id="GO:0004113">
    <property type="term" value="F:2',3'-cyclic-nucleotide 3'-phosphodiesterase activity"/>
    <property type="evidence" value="ECO:0007669"/>
    <property type="project" value="TreeGrafter"/>
</dbReference>
<evidence type="ECO:0000313" key="1">
    <source>
        <dbReference type="EMBL" id="USP74271.1"/>
    </source>
</evidence>
<dbReference type="InterPro" id="IPR012386">
    <property type="entry name" value="Cyclic-nucl_3Pdiesterase"/>
</dbReference>
<dbReference type="EMBL" id="CP089274">
    <property type="protein sequence ID" value="USP74271.1"/>
    <property type="molecule type" value="Genomic_DNA"/>
</dbReference>
<gene>
    <name evidence="1" type="ORF">yc1106_01545</name>
</gene>
<sequence length="189" mass="21168">MPGSSLWLLPPADHPLNNVLPALIDKTSGQFGSPHRFLPHVTLTSEILPSKYGSDAQAWLDSLDLVSGNDVRVNFERLGSEDVFFRKLYIKCEKDDGLRKLAKQCRQQVEGFSDEKMAEDWSKEAYMPHLSLMYHDCPQVDARGLASVDMLEVQTVGTSPMRGWVGGRVVLVPTDRSIDQWSPIAVRTI</sequence>
<proteinExistence type="predicted"/>
<accession>A0A9Q9DQF1</accession>
<keyword evidence="2" id="KW-1185">Reference proteome</keyword>
<dbReference type="GO" id="GO:0009187">
    <property type="term" value="P:cyclic nucleotide metabolic process"/>
    <property type="evidence" value="ECO:0007669"/>
    <property type="project" value="TreeGrafter"/>
</dbReference>
<dbReference type="Pfam" id="PF07823">
    <property type="entry name" value="CPDase"/>
    <property type="match status" value="1"/>
</dbReference>
<dbReference type="PANTHER" id="PTHR28141:SF1">
    <property type="entry name" value="2',3'-CYCLIC-NUCLEOTIDE 3'-PHOSPHODIESTERASE"/>
    <property type="match status" value="1"/>
</dbReference>
<dbReference type="SUPFAM" id="SSF55144">
    <property type="entry name" value="LigT-like"/>
    <property type="match status" value="1"/>
</dbReference>
<dbReference type="OrthoDB" id="514292at2759"/>
<dbReference type="InterPro" id="IPR009097">
    <property type="entry name" value="Cyclic_Pdiesterase"/>
</dbReference>
<dbReference type="Gene3D" id="3.90.1140.10">
    <property type="entry name" value="Cyclic phosphodiesterase"/>
    <property type="match status" value="1"/>
</dbReference>
<dbReference type="AlphaFoldDB" id="A0A9Q9DQF1"/>
<protein>
    <recommendedName>
        <fullName evidence="3">2',3'-cyclic-nucleotide 3'-phosphodiesterase</fullName>
    </recommendedName>
</protein>